<feature type="transmembrane region" description="Helical" evidence="1">
    <location>
        <begin position="74"/>
        <end position="92"/>
    </location>
</feature>
<keyword evidence="3" id="KW-1185">Reference proteome</keyword>
<reference evidence="2 3" key="1">
    <citation type="submission" date="2023-10" db="EMBL/GenBank/DDBJ databases">
        <title>Chromosome-scale genome assembly provides insights into flower coloration mechanisms of Canna indica.</title>
        <authorList>
            <person name="Li C."/>
        </authorList>
    </citation>
    <scope>NUCLEOTIDE SEQUENCE [LARGE SCALE GENOMIC DNA]</scope>
    <source>
        <tissue evidence="2">Flower</tissue>
    </source>
</reference>
<organism evidence="2 3">
    <name type="scientific">Canna indica</name>
    <name type="common">Indian-shot</name>
    <dbReference type="NCBI Taxonomy" id="4628"/>
    <lineage>
        <taxon>Eukaryota</taxon>
        <taxon>Viridiplantae</taxon>
        <taxon>Streptophyta</taxon>
        <taxon>Embryophyta</taxon>
        <taxon>Tracheophyta</taxon>
        <taxon>Spermatophyta</taxon>
        <taxon>Magnoliopsida</taxon>
        <taxon>Liliopsida</taxon>
        <taxon>Zingiberales</taxon>
        <taxon>Cannaceae</taxon>
        <taxon>Canna</taxon>
    </lineage>
</organism>
<keyword evidence="1" id="KW-0472">Membrane</keyword>
<name>A0AAQ3L2K2_9LILI</name>
<gene>
    <name evidence="2" type="ORF">Cni_G27916</name>
</gene>
<keyword evidence="1" id="KW-0812">Transmembrane</keyword>
<evidence type="ECO:0000313" key="2">
    <source>
        <dbReference type="EMBL" id="WOL19119.1"/>
    </source>
</evidence>
<evidence type="ECO:0000313" key="3">
    <source>
        <dbReference type="Proteomes" id="UP001327560"/>
    </source>
</evidence>
<accession>A0AAQ3L2K2</accession>
<dbReference type="Proteomes" id="UP001327560">
    <property type="component" value="Chromosome 9"/>
</dbReference>
<evidence type="ECO:0000256" key="1">
    <source>
        <dbReference type="SAM" id="Phobius"/>
    </source>
</evidence>
<keyword evidence="1" id="KW-1133">Transmembrane helix</keyword>
<sequence length="100" mass="10911">MSRDIRTPYQIRNSIFRWISQPLTPPAENGRTGAMGAEIYNGRTRCPSSGALRISFSAGYQLHKGSEAFRGSSFTWPAVGLAIAIAVLIVEAREVRVISA</sequence>
<dbReference type="EMBL" id="CP136898">
    <property type="protein sequence ID" value="WOL19119.1"/>
    <property type="molecule type" value="Genomic_DNA"/>
</dbReference>
<protein>
    <submittedName>
        <fullName evidence="2">Uncharacterized protein</fullName>
    </submittedName>
</protein>
<dbReference type="AlphaFoldDB" id="A0AAQ3L2K2"/>
<proteinExistence type="predicted"/>